<dbReference type="InParanoid" id="A0A1X7T4T1"/>
<keyword evidence="5" id="KW-0418">Kinase</keyword>
<evidence type="ECO:0000256" key="6">
    <source>
        <dbReference type="ARBA" id="ARBA00022840"/>
    </source>
</evidence>
<proteinExistence type="inferred from homology"/>
<evidence type="ECO:0000313" key="8">
    <source>
        <dbReference type="EnsemblMetazoa" id="Aqu2.1.09390_001"/>
    </source>
</evidence>
<evidence type="ECO:0000256" key="5">
    <source>
        <dbReference type="ARBA" id="ARBA00022777"/>
    </source>
</evidence>
<keyword evidence="4" id="KW-0547">Nucleotide-binding</keyword>
<dbReference type="InterPro" id="IPR000719">
    <property type="entry name" value="Prot_kinase_dom"/>
</dbReference>
<name>A0A1X7T4T1_AMPQE</name>
<dbReference type="GO" id="GO:0007254">
    <property type="term" value="P:JNK cascade"/>
    <property type="evidence" value="ECO:0007669"/>
    <property type="project" value="TreeGrafter"/>
</dbReference>
<dbReference type="GO" id="GO:0006955">
    <property type="term" value="P:immune response"/>
    <property type="evidence" value="ECO:0007669"/>
    <property type="project" value="TreeGrafter"/>
</dbReference>
<comment type="similarity">
    <text evidence="1">Belongs to the protein kinase superfamily. STE Ser/Thr protein kinase family. MAP kinase kinase kinase subfamily.</text>
</comment>
<dbReference type="AlphaFoldDB" id="A0A1X7T4T1"/>
<dbReference type="Gene3D" id="1.10.510.10">
    <property type="entry name" value="Transferase(Phosphotransferase) domain 1"/>
    <property type="match status" value="1"/>
</dbReference>
<evidence type="ECO:0000259" key="7">
    <source>
        <dbReference type="PROSITE" id="PS50011"/>
    </source>
</evidence>
<feature type="domain" description="Protein kinase" evidence="7">
    <location>
        <begin position="5"/>
        <end position="160"/>
    </location>
</feature>
<dbReference type="SUPFAM" id="SSF56112">
    <property type="entry name" value="Protein kinase-like (PK-like)"/>
    <property type="match status" value="1"/>
</dbReference>
<keyword evidence="6" id="KW-0067">ATP-binding</keyword>
<dbReference type="GO" id="GO:0005524">
    <property type="term" value="F:ATP binding"/>
    <property type="evidence" value="ECO:0007669"/>
    <property type="project" value="UniProtKB-KW"/>
</dbReference>
<dbReference type="GO" id="GO:0004709">
    <property type="term" value="F:MAP kinase kinase kinase activity"/>
    <property type="evidence" value="ECO:0007669"/>
    <property type="project" value="TreeGrafter"/>
</dbReference>
<keyword evidence="2" id="KW-0723">Serine/threonine-protein kinase</keyword>
<dbReference type="Pfam" id="PF00069">
    <property type="entry name" value="Pkinase"/>
    <property type="match status" value="1"/>
</dbReference>
<dbReference type="PROSITE" id="PS50011">
    <property type="entry name" value="PROTEIN_KINASE_DOM"/>
    <property type="match status" value="1"/>
</dbReference>
<evidence type="ECO:0000256" key="1">
    <source>
        <dbReference type="ARBA" id="ARBA00006529"/>
    </source>
</evidence>
<dbReference type="OrthoDB" id="10261027at2759"/>
<reference evidence="8" key="1">
    <citation type="submission" date="2017-05" db="UniProtKB">
        <authorList>
            <consortium name="EnsemblMetazoa"/>
        </authorList>
    </citation>
    <scope>IDENTIFICATION</scope>
</reference>
<dbReference type="STRING" id="400682.A0A1X7T4T1"/>
<dbReference type="EnsemblMetazoa" id="Aqu2.1.09390_001">
    <property type="protein sequence ID" value="Aqu2.1.09390_001"/>
    <property type="gene ID" value="Aqu2.1.09390"/>
</dbReference>
<evidence type="ECO:0000256" key="2">
    <source>
        <dbReference type="ARBA" id="ARBA00022527"/>
    </source>
</evidence>
<organism evidence="8">
    <name type="scientific">Amphimedon queenslandica</name>
    <name type="common">Sponge</name>
    <dbReference type="NCBI Taxonomy" id="400682"/>
    <lineage>
        <taxon>Eukaryota</taxon>
        <taxon>Metazoa</taxon>
        <taxon>Porifera</taxon>
        <taxon>Demospongiae</taxon>
        <taxon>Heteroscleromorpha</taxon>
        <taxon>Haplosclerida</taxon>
        <taxon>Niphatidae</taxon>
        <taxon>Amphimedon</taxon>
    </lineage>
</organism>
<keyword evidence="3" id="KW-0808">Transferase</keyword>
<evidence type="ECO:0000256" key="4">
    <source>
        <dbReference type="ARBA" id="ARBA00022741"/>
    </source>
</evidence>
<dbReference type="PANTHER" id="PTHR46716">
    <property type="entry name" value="MITOGEN-ACTIVATED PROTEIN KINASE KINASE KINASE 7"/>
    <property type="match status" value="1"/>
</dbReference>
<dbReference type="PANTHER" id="PTHR46716:SF1">
    <property type="entry name" value="MITOGEN-ACTIVATED PROTEIN KINASE KINASE KINASE 7"/>
    <property type="match status" value="1"/>
</dbReference>
<protein>
    <recommendedName>
        <fullName evidence="7">Protein kinase domain-containing protein</fullName>
    </recommendedName>
</protein>
<dbReference type="InterPro" id="IPR011009">
    <property type="entry name" value="Kinase-like_dom_sf"/>
</dbReference>
<evidence type="ECO:0000256" key="3">
    <source>
        <dbReference type="ARBA" id="ARBA00022679"/>
    </source>
</evidence>
<accession>A0A1X7T4T1</accession>
<sequence>MSKAEEDIKKVVAGTEYPVIEEIALKFKPKDTVLLTECALQHTREQDVAVKYSILAREHKELEQELLIFNSLQKHDNIAVLLGTGPNERFIIREFAPYSLETVLHGSYPHCYTYEYNHVMHWARQTAVGLEYIHSKGFLCPGIKPSNYCTVGKLGIIFWG</sequence>